<dbReference type="OrthoDB" id="43744at2759"/>
<keyword evidence="4" id="KW-1185">Reference proteome</keyword>
<evidence type="ECO:0000256" key="1">
    <source>
        <dbReference type="ARBA" id="ARBA00009820"/>
    </source>
</evidence>
<feature type="chain" id="PRO_5013086506" evidence="2">
    <location>
        <begin position="21"/>
        <end position="677"/>
    </location>
</feature>
<dbReference type="PANTHER" id="PTHR36842:SF1">
    <property type="entry name" value="PROTEIN TOLB"/>
    <property type="match status" value="1"/>
</dbReference>
<dbReference type="AlphaFoldDB" id="A0A1L7XRQ1"/>
<protein>
    <submittedName>
        <fullName evidence="3">Uncharacterized protein</fullName>
    </submittedName>
</protein>
<evidence type="ECO:0000313" key="4">
    <source>
        <dbReference type="Proteomes" id="UP000184330"/>
    </source>
</evidence>
<reference evidence="3 4" key="1">
    <citation type="submission" date="2016-03" db="EMBL/GenBank/DDBJ databases">
        <authorList>
            <person name="Ploux O."/>
        </authorList>
    </citation>
    <scope>NUCLEOTIDE SEQUENCE [LARGE SCALE GENOMIC DNA]</scope>
    <source>
        <strain evidence="3 4">UAMH 11012</strain>
    </source>
</reference>
<proteinExistence type="inferred from homology"/>
<dbReference type="InterPro" id="IPR011659">
    <property type="entry name" value="WD40"/>
</dbReference>
<dbReference type="Proteomes" id="UP000184330">
    <property type="component" value="Unassembled WGS sequence"/>
</dbReference>
<organism evidence="3 4">
    <name type="scientific">Phialocephala subalpina</name>
    <dbReference type="NCBI Taxonomy" id="576137"/>
    <lineage>
        <taxon>Eukaryota</taxon>
        <taxon>Fungi</taxon>
        <taxon>Dikarya</taxon>
        <taxon>Ascomycota</taxon>
        <taxon>Pezizomycotina</taxon>
        <taxon>Leotiomycetes</taxon>
        <taxon>Helotiales</taxon>
        <taxon>Mollisiaceae</taxon>
        <taxon>Phialocephala</taxon>
        <taxon>Phialocephala fortinii species complex</taxon>
    </lineage>
</organism>
<keyword evidence="2" id="KW-0732">Signal</keyword>
<dbReference type="InterPro" id="IPR011042">
    <property type="entry name" value="6-blade_b-propeller_TolB-like"/>
</dbReference>
<dbReference type="Pfam" id="PF07676">
    <property type="entry name" value="PD40"/>
    <property type="match status" value="3"/>
</dbReference>
<dbReference type="STRING" id="576137.A0A1L7XRQ1"/>
<dbReference type="EMBL" id="FJOG01000046">
    <property type="protein sequence ID" value="CZR67685.1"/>
    <property type="molecule type" value="Genomic_DNA"/>
</dbReference>
<dbReference type="Gene3D" id="2.120.10.30">
    <property type="entry name" value="TolB, C-terminal domain"/>
    <property type="match status" value="2"/>
</dbReference>
<feature type="signal peptide" evidence="2">
    <location>
        <begin position="1"/>
        <end position="20"/>
    </location>
</feature>
<name>A0A1L7XRQ1_9HELO</name>
<sequence>MRFSSLTPFLCLFLFDFTSAASCPYAGALKTKRAAPQVATHVLPRSDPAPGKKGVFFHNRISPGVSQLYIANADGSDARLLLSNNTVYEYDAQWSPDAEWIVFTSERNGDGNSDVWRVRPDGSGLEEVAATPAVETAGSISPNGSLIAYSGTLNNWKSNIWIKDLTTGANYNITNTTEVAGNSSLPDGHFRPAWSPDGEWIVFSSDKDTLWRGHNDTKGWEHTQETSIYTMRVDGTGYRKVANSTGYSLGSPKFSPDGSRVIFYQMSVENTFQARIFFHADFVTNQIASANFATGGDWITHTDWSGIKIFPQYIDNNTIAYLRKGSGEAGSIQGLNYTAATPSGTITDGYSYLNGSFRSPSWSPNGTLVIYQVQTLDPIRPLEKVLYSWDDNWEYRFIDVFPKMSYQGVVAYTNQQTGDASASVYTMLPSGANNSFVFEDLSNTTIVPYVETVDGDFDAMQAAWTSDGKYIASGWGNTFQGHDVGPSDVVIYPSNATGYEYTIVSNQSVLNSGFPSFSPNNELLVYREFGLGGPLGLRILNLTDGSTQVLTMGWDNTPAWSPDGTLIVFTRRTSIPNGNVYQDNYDVCTIHPDGSNLTNLTPLSLANDAHAIFTNEGQVMYSTGEFGFQDEGSLYDDNFQPYAQIVVMNADGTNKTAMTNGLWEDAMPLFVSNEFWS</sequence>
<accession>A0A1L7XRQ1</accession>
<dbReference type="PANTHER" id="PTHR36842">
    <property type="entry name" value="PROTEIN TOLB HOMOLOG"/>
    <property type="match status" value="1"/>
</dbReference>
<evidence type="ECO:0000313" key="3">
    <source>
        <dbReference type="EMBL" id="CZR67685.1"/>
    </source>
</evidence>
<gene>
    <name evidence="3" type="ORF">PAC_17584</name>
</gene>
<dbReference type="SUPFAM" id="SSF82171">
    <property type="entry name" value="DPP6 N-terminal domain-like"/>
    <property type="match status" value="2"/>
</dbReference>
<comment type="similarity">
    <text evidence="1">Belongs to the TolB family.</text>
</comment>
<evidence type="ECO:0000256" key="2">
    <source>
        <dbReference type="SAM" id="SignalP"/>
    </source>
</evidence>